<feature type="transmembrane region" description="Helical" evidence="1">
    <location>
        <begin position="29"/>
        <end position="49"/>
    </location>
</feature>
<dbReference type="Proteomes" id="UP001474421">
    <property type="component" value="Unassembled WGS sequence"/>
</dbReference>
<dbReference type="AlphaFoldDB" id="A0AAW1B7W1"/>
<evidence type="ECO:0000313" key="2">
    <source>
        <dbReference type="EMBL" id="KAK9398278.1"/>
    </source>
</evidence>
<organism evidence="2 3">
    <name type="scientific">Crotalus adamanteus</name>
    <name type="common">Eastern diamondback rattlesnake</name>
    <dbReference type="NCBI Taxonomy" id="8729"/>
    <lineage>
        <taxon>Eukaryota</taxon>
        <taxon>Metazoa</taxon>
        <taxon>Chordata</taxon>
        <taxon>Craniata</taxon>
        <taxon>Vertebrata</taxon>
        <taxon>Euteleostomi</taxon>
        <taxon>Lepidosauria</taxon>
        <taxon>Squamata</taxon>
        <taxon>Bifurcata</taxon>
        <taxon>Unidentata</taxon>
        <taxon>Episquamata</taxon>
        <taxon>Toxicofera</taxon>
        <taxon>Serpentes</taxon>
        <taxon>Colubroidea</taxon>
        <taxon>Viperidae</taxon>
        <taxon>Crotalinae</taxon>
        <taxon>Crotalus</taxon>
    </lineage>
</organism>
<dbReference type="EMBL" id="JAOTOJ010000008">
    <property type="protein sequence ID" value="KAK9398278.1"/>
    <property type="molecule type" value="Genomic_DNA"/>
</dbReference>
<feature type="transmembrane region" description="Helical" evidence="1">
    <location>
        <begin position="288"/>
        <end position="309"/>
    </location>
</feature>
<protein>
    <recommendedName>
        <fullName evidence="4">Ig-like domain-containing protein</fullName>
    </recommendedName>
</protein>
<evidence type="ECO:0000313" key="3">
    <source>
        <dbReference type="Proteomes" id="UP001474421"/>
    </source>
</evidence>
<evidence type="ECO:0000256" key="1">
    <source>
        <dbReference type="SAM" id="Phobius"/>
    </source>
</evidence>
<gene>
    <name evidence="2" type="ORF">NXF25_021639</name>
</gene>
<keyword evidence="1" id="KW-0812">Transmembrane</keyword>
<accession>A0AAW1B7W1</accession>
<proteinExistence type="predicted"/>
<keyword evidence="3" id="KW-1185">Reference proteome</keyword>
<keyword evidence="1" id="KW-0472">Membrane</keyword>
<evidence type="ECO:0008006" key="4">
    <source>
        <dbReference type="Google" id="ProtNLM"/>
    </source>
</evidence>
<keyword evidence="1" id="KW-1133">Transmembrane helix</keyword>
<name>A0AAW1B7W1_CROAD</name>
<comment type="caution">
    <text evidence="2">The sequence shown here is derived from an EMBL/GenBank/DDBJ whole genome shotgun (WGS) entry which is preliminary data.</text>
</comment>
<sequence>MDHPVEHGGHHLVDGLKVSLFSRYSSAPVVPIINFVALFLFLPTSLPILPCESTTQVFQRTTWNLPAAPTLSWSPPYQTLHKGDKIELKCSPPGGQKGKLYFFYRISEKDLPPAPSLSPDPSEPLYLVGENISLRCSAPNNSVQSWRQHQIRKNENETSIKDLDWHEDNNLDPLPPPVLKLHPPSGSLWEGKVLRIQCLPNEGNNTKRFHFSWKGVEMASSNEGLRRSSRDPGLLTLNMSVAFLYAKGNGSLGLACRWEENISGRWIMSPWSQIVNITVLPAPSAPSVGYAALALLVLLLGAPLVFCCSRKKNASGCQRRSEIKEKKEEVRLNDLGSEDLDGEDLQNSELTYVFVKMSSTVIPLEPRTKNPLKTQEVDQVIYSDVWVQATSRRAH</sequence>
<reference evidence="2 3" key="1">
    <citation type="journal article" date="2024" name="Proc. Natl. Acad. Sci. U.S.A.">
        <title>The genetic regulatory architecture and epigenomic basis for age-related changes in rattlesnake venom.</title>
        <authorList>
            <person name="Hogan M.P."/>
            <person name="Holding M.L."/>
            <person name="Nystrom G.S."/>
            <person name="Colston T.J."/>
            <person name="Bartlett D.A."/>
            <person name="Mason A.J."/>
            <person name="Ellsworth S.A."/>
            <person name="Rautsaw R.M."/>
            <person name="Lawrence K.C."/>
            <person name="Strickland J.L."/>
            <person name="He B."/>
            <person name="Fraser P."/>
            <person name="Margres M.J."/>
            <person name="Gilbert D.M."/>
            <person name="Gibbs H.L."/>
            <person name="Parkinson C.L."/>
            <person name="Rokyta D.R."/>
        </authorList>
    </citation>
    <scope>NUCLEOTIDE SEQUENCE [LARGE SCALE GENOMIC DNA]</scope>
    <source>
        <strain evidence="2">DRR0105</strain>
    </source>
</reference>